<feature type="non-terminal residue" evidence="2">
    <location>
        <position position="1"/>
    </location>
</feature>
<name>A0ABT5X940_9EURY</name>
<dbReference type="Proteomes" id="UP001220010">
    <property type="component" value="Unassembled WGS sequence"/>
</dbReference>
<feature type="transmembrane region" description="Helical" evidence="1">
    <location>
        <begin position="21"/>
        <end position="39"/>
    </location>
</feature>
<accession>A0ABT5X940</accession>
<organism evidence="2 3">
    <name type="scientific">Candidatus Methanocrinis natronophilus</name>
    <dbReference type="NCBI Taxonomy" id="3033396"/>
    <lineage>
        <taxon>Archaea</taxon>
        <taxon>Methanobacteriati</taxon>
        <taxon>Methanobacteriota</taxon>
        <taxon>Stenosarchaea group</taxon>
        <taxon>Methanomicrobia</taxon>
        <taxon>Methanotrichales</taxon>
        <taxon>Methanotrichaceae</taxon>
        <taxon>Methanocrinis</taxon>
    </lineage>
</organism>
<evidence type="ECO:0000256" key="1">
    <source>
        <dbReference type="SAM" id="Phobius"/>
    </source>
</evidence>
<keyword evidence="1" id="KW-0472">Membrane</keyword>
<comment type="caution">
    <text evidence="2">The sequence shown here is derived from an EMBL/GenBank/DDBJ whole genome shotgun (WGS) entry which is preliminary data.</text>
</comment>
<keyword evidence="3" id="KW-1185">Reference proteome</keyword>
<proteinExistence type="predicted"/>
<protein>
    <submittedName>
        <fullName evidence="2">IS1634 family transposase</fullName>
    </submittedName>
</protein>
<gene>
    <name evidence="2" type="ORF">P0O15_08585</name>
</gene>
<keyword evidence="1" id="KW-1133">Transmembrane helix</keyword>
<keyword evidence="1" id="KW-0812">Transmembrane</keyword>
<evidence type="ECO:0000313" key="2">
    <source>
        <dbReference type="EMBL" id="MDF0591219.1"/>
    </source>
</evidence>
<reference evidence="2 3" key="1">
    <citation type="submission" date="2023-03" db="EMBL/GenBank/DDBJ databases">
        <title>WGS of Methanotrichaceae archaeon Mx.</title>
        <authorList>
            <person name="Sorokin D.Y."/>
            <person name="Merkel A.Y."/>
        </authorList>
    </citation>
    <scope>NUCLEOTIDE SEQUENCE [LARGE SCALE GENOMIC DNA]</scope>
    <source>
        <strain evidence="2 3">Mx</strain>
    </source>
</reference>
<dbReference type="EMBL" id="JARFPK010000031">
    <property type="protein sequence ID" value="MDF0591219.1"/>
    <property type="molecule type" value="Genomic_DNA"/>
</dbReference>
<evidence type="ECO:0000313" key="3">
    <source>
        <dbReference type="Proteomes" id="UP001220010"/>
    </source>
</evidence>
<sequence length="73" mass="8518">RMRETGETVPNQLKKPTQKPTFKWIAFLFMGVAEVTVWIKGEKHLRIANLNDNLIKIIRLLGRDCEKYYGLEG</sequence>